<feature type="transmembrane region" description="Helical" evidence="5">
    <location>
        <begin position="108"/>
        <end position="129"/>
    </location>
</feature>
<evidence type="ECO:0000313" key="8">
    <source>
        <dbReference type="Proteomes" id="UP001215151"/>
    </source>
</evidence>
<keyword evidence="8" id="KW-1185">Reference proteome</keyword>
<keyword evidence="2 5" id="KW-0812">Transmembrane</keyword>
<feature type="signal peptide" evidence="6">
    <location>
        <begin position="1"/>
        <end position="21"/>
    </location>
</feature>
<evidence type="ECO:0000256" key="2">
    <source>
        <dbReference type="ARBA" id="ARBA00022692"/>
    </source>
</evidence>
<dbReference type="GO" id="GO:0005789">
    <property type="term" value="C:endoplasmic reticulum membrane"/>
    <property type="evidence" value="ECO:0007669"/>
    <property type="project" value="UniProtKB-SubCell"/>
</dbReference>
<keyword evidence="3 5" id="KW-1133">Transmembrane helix</keyword>
<dbReference type="AlphaFoldDB" id="A0AAD7TWF2"/>
<dbReference type="Proteomes" id="UP001215151">
    <property type="component" value="Unassembled WGS sequence"/>
</dbReference>
<evidence type="ECO:0000256" key="6">
    <source>
        <dbReference type="SAM" id="SignalP"/>
    </source>
</evidence>
<evidence type="ECO:0000256" key="4">
    <source>
        <dbReference type="ARBA" id="ARBA00023136"/>
    </source>
</evidence>
<comment type="subcellular location">
    <subcellularLocation>
        <location evidence="5">Endoplasmic reticulum membrane</location>
        <topology evidence="5">Multi-pass membrane protein</topology>
    </subcellularLocation>
    <subcellularLocation>
        <location evidence="1">Membrane</location>
        <topology evidence="1">Multi-pass membrane protein</topology>
    </subcellularLocation>
</comment>
<name>A0AAD7TWF2_9APHY</name>
<reference evidence="7" key="1">
    <citation type="submission" date="2022-11" db="EMBL/GenBank/DDBJ databases">
        <title>Genome Sequence of Cubamyces cubensis.</title>
        <authorList>
            <person name="Buettner E."/>
        </authorList>
    </citation>
    <scope>NUCLEOTIDE SEQUENCE</scope>
    <source>
        <strain evidence="7">MPL-01</strain>
    </source>
</reference>
<feature type="transmembrane region" description="Helical" evidence="5">
    <location>
        <begin position="193"/>
        <end position="214"/>
    </location>
</feature>
<keyword evidence="4 5" id="KW-0472">Membrane</keyword>
<dbReference type="EC" id="2.1.1.100" evidence="5"/>
<protein>
    <recommendedName>
        <fullName evidence="5">Protein-S-isoprenylcysteine O-methyltransferase</fullName>
        <ecNumber evidence="5">2.1.1.100</ecNumber>
    </recommendedName>
</protein>
<evidence type="ECO:0000256" key="3">
    <source>
        <dbReference type="ARBA" id="ARBA00022989"/>
    </source>
</evidence>
<accession>A0AAD7TWF2</accession>
<evidence type="ECO:0000256" key="1">
    <source>
        <dbReference type="ARBA" id="ARBA00004141"/>
    </source>
</evidence>
<keyword evidence="6" id="KW-0732">Signal</keyword>
<keyword evidence="5" id="KW-0808">Transferase</keyword>
<dbReference type="PANTHER" id="PTHR12714:SF9">
    <property type="entry name" value="PROTEIN-S-ISOPRENYLCYSTEINE O-METHYLTRANSFERASE"/>
    <property type="match status" value="1"/>
</dbReference>
<keyword evidence="5" id="KW-0949">S-adenosyl-L-methionine</keyword>
<dbReference type="InterPro" id="IPR007269">
    <property type="entry name" value="ICMT_MeTrfase"/>
</dbReference>
<proteinExistence type="inferred from homology"/>
<dbReference type="Gene3D" id="1.20.120.1630">
    <property type="match status" value="1"/>
</dbReference>
<comment type="caution">
    <text evidence="5">Lacks conserved residue(s) required for the propagation of feature annotation.</text>
</comment>
<comment type="similarity">
    <text evidence="5">Belongs to the class VI-like SAM-binding methyltransferase superfamily. Isoprenylcysteine carboxyl methyltransferase family.</text>
</comment>
<dbReference type="EMBL" id="JAPEVG010000093">
    <property type="protein sequence ID" value="KAJ8483478.1"/>
    <property type="molecule type" value="Genomic_DNA"/>
</dbReference>
<dbReference type="PANTHER" id="PTHR12714">
    <property type="entry name" value="PROTEIN-S ISOPRENYLCYSTEINE O-METHYLTRANSFERASE"/>
    <property type="match status" value="1"/>
</dbReference>
<evidence type="ECO:0000256" key="5">
    <source>
        <dbReference type="RuleBase" id="RU362022"/>
    </source>
</evidence>
<organism evidence="7 8">
    <name type="scientific">Trametes cubensis</name>
    <dbReference type="NCBI Taxonomy" id="1111947"/>
    <lineage>
        <taxon>Eukaryota</taxon>
        <taxon>Fungi</taxon>
        <taxon>Dikarya</taxon>
        <taxon>Basidiomycota</taxon>
        <taxon>Agaricomycotina</taxon>
        <taxon>Agaricomycetes</taxon>
        <taxon>Polyporales</taxon>
        <taxon>Polyporaceae</taxon>
        <taxon>Trametes</taxon>
    </lineage>
</organism>
<comment type="catalytic activity">
    <reaction evidence="5">
        <text>[protein]-C-terminal S-[(2E,6E)-farnesyl]-L-cysteine + S-adenosyl-L-methionine = [protein]-C-terminal S-[(2E,6E)-farnesyl]-L-cysteine methyl ester + S-adenosyl-L-homocysteine</text>
        <dbReference type="Rhea" id="RHEA:21672"/>
        <dbReference type="Rhea" id="RHEA-COMP:12125"/>
        <dbReference type="Rhea" id="RHEA-COMP:12126"/>
        <dbReference type="ChEBI" id="CHEBI:57856"/>
        <dbReference type="ChEBI" id="CHEBI:59789"/>
        <dbReference type="ChEBI" id="CHEBI:90510"/>
        <dbReference type="ChEBI" id="CHEBI:90511"/>
        <dbReference type="EC" id="2.1.1.100"/>
    </reaction>
</comment>
<dbReference type="GO" id="GO:0004671">
    <property type="term" value="F:protein C-terminal S-isoprenylcysteine carboxyl O-methyltransferase activity"/>
    <property type="evidence" value="ECO:0007669"/>
    <property type="project" value="UniProtKB-EC"/>
</dbReference>
<dbReference type="GO" id="GO:0032259">
    <property type="term" value="P:methylation"/>
    <property type="evidence" value="ECO:0007669"/>
    <property type="project" value="UniProtKB-KW"/>
</dbReference>
<feature type="chain" id="PRO_5042072607" description="Protein-S-isoprenylcysteine O-methyltransferase" evidence="6">
    <location>
        <begin position="22"/>
        <end position="271"/>
    </location>
</feature>
<sequence>MLSTLSTSVLGALLKVPLLLACAVCTWFSATPPRPPAPIEEQKRFPNRDSLSVTMPMQLRLVAVIKWVLCGIPLAESVVIIAQHLPKSVAADWALHLLLPTPDASLRLTPLSATACILGIVGGLLRIWCYRTLGRFFTWELSVQREHKLVTSGPYALVRHPAYIGTILRSIGTILMVLSQGSYVAEAGWLRSVWGKAVVFGVMGYMTFISYSLARRIPKEDAMLEKEFGSQWREWKKRTPYSLVPFSLCRIPPGKTGTDINASESGTNAAS</sequence>
<keyword evidence="5" id="KW-0256">Endoplasmic reticulum</keyword>
<dbReference type="Pfam" id="PF04140">
    <property type="entry name" value="ICMT"/>
    <property type="match status" value="1"/>
</dbReference>
<gene>
    <name evidence="7" type="ORF">ONZ51_g4696</name>
</gene>
<comment type="caution">
    <text evidence="7">The sequence shown here is derived from an EMBL/GenBank/DDBJ whole genome shotgun (WGS) entry which is preliminary data.</text>
</comment>
<evidence type="ECO:0000313" key="7">
    <source>
        <dbReference type="EMBL" id="KAJ8483478.1"/>
    </source>
</evidence>
<feature type="transmembrane region" description="Helical" evidence="5">
    <location>
        <begin position="162"/>
        <end position="181"/>
    </location>
</feature>
<keyword evidence="5" id="KW-0489">Methyltransferase</keyword>